<feature type="transmembrane region" description="Helical" evidence="5">
    <location>
        <begin position="46"/>
        <end position="64"/>
    </location>
</feature>
<accession>A0A0U1HNJ6</accession>
<reference evidence="7 9" key="2">
    <citation type="submission" date="2015-03" db="EMBL/GenBank/DDBJ databases">
        <authorList>
            <person name="Murphy D."/>
        </authorList>
    </citation>
    <scope>NUCLEOTIDE SEQUENCE [LARGE SCALE GENOMIC DNA]</scope>
    <source>
        <strain evidence="7 9">68/02</strain>
    </source>
</reference>
<keyword evidence="2 5" id="KW-0812">Transmembrane</keyword>
<dbReference type="InterPro" id="IPR012451">
    <property type="entry name" value="DUF1656"/>
</dbReference>
<keyword evidence="4 5" id="KW-0472">Membrane</keyword>
<dbReference type="RefSeq" id="WP_032816997.1">
    <property type="nucleotide sequence ID" value="NZ_CABIHO010000078.1"/>
</dbReference>
<gene>
    <name evidence="6" type="ORF">CH64_2153</name>
    <name evidence="7" type="ORF">ERS008555_00463</name>
</gene>
<evidence type="ECO:0000256" key="1">
    <source>
        <dbReference type="ARBA" id="ARBA00022475"/>
    </source>
</evidence>
<evidence type="ECO:0000256" key="4">
    <source>
        <dbReference type="ARBA" id="ARBA00023136"/>
    </source>
</evidence>
<name>A0A0U1HNJ6_YERRO</name>
<evidence type="ECO:0000313" key="7">
    <source>
        <dbReference type="EMBL" id="CQI88131.1"/>
    </source>
</evidence>
<proteinExistence type="predicted"/>
<feature type="transmembrane region" description="Helical" evidence="5">
    <location>
        <begin position="12"/>
        <end position="34"/>
    </location>
</feature>
<evidence type="ECO:0000256" key="2">
    <source>
        <dbReference type="ARBA" id="ARBA00022692"/>
    </source>
</evidence>
<dbReference type="EMBL" id="CP009787">
    <property type="protein sequence ID" value="AJJ11058.1"/>
    <property type="molecule type" value="Genomic_DNA"/>
</dbReference>
<keyword evidence="3 5" id="KW-1133">Transmembrane helix</keyword>
<organism evidence="7 9">
    <name type="scientific">Yersinia rohdei</name>
    <dbReference type="NCBI Taxonomy" id="29485"/>
    <lineage>
        <taxon>Bacteria</taxon>
        <taxon>Pseudomonadati</taxon>
        <taxon>Pseudomonadota</taxon>
        <taxon>Gammaproteobacteria</taxon>
        <taxon>Enterobacterales</taxon>
        <taxon>Yersiniaceae</taxon>
        <taxon>Yersinia</taxon>
    </lineage>
</organism>
<reference evidence="6 8" key="1">
    <citation type="journal article" date="2015" name="Genome Announc.">
        <title>Thirty-Two Complete Genome Assemblies of Nine Yersinia Species, Including Y. pestis, Y. pseudotuberculosis, and Y. enterocolitica.</title>
        <authorList>
            <person name="Johnson S.L."/>
            <person name="Daligault H.E."/>
            <person name="Davenport K.W."/>
            <person name="Jaissle J."/>
            <person name="Frey K.G."/>
            <person name="Ladner J.T."/>
            <person name="Broomall S.M."/>
            <person name="Bishop-Lilly K.A."/>
            <person name="Bruce D.C."/>
            <person name="Coyne S.R."/>
            <person name="Gibbons H.S."/>
            <person name="Lo C.C."/>
            <person name="Munk A.C."/>
            <person name="Rosenzweig C.N."/>
            <person name="Koroleva G.I."/>
            <person name="Palacios G.F."/>
            <person name="Redden C.L."/>
            <person name="Xu Y."/>
            <person name="Minogue T.D."/>
            <person name="Chain P.S."/>
        </authorList>
    </citation>
    <scope>NUCLEOTIDE SEQUENCE [LARGE SCALE GENOMIC DNA]</scope>
    <source>
        <strain evidence="6 8">YRA</strain>
    </source>
</reference>
<dbReference type="EMBL" id="CTKE01000002">
    <property type="protein sequence ID" value="CQI88131.1"/>
    <property type="molecule type" value="Genomic_DNA"/>
</dbReference>
<dbReference type="STRING" id="29485.CH64_2153"/>
<dbReference type="OrthoDB" id="6080293at2"/>
<evidence type="ECO:0000313" key="8">
    <source>
        <dbReference type="Proteomes" id="UP000031914"/>
    </source>
</evidence>
<dbReference type="Pfam" id="PF07869">
    <property type="entry name" value="DUF1656"/>
    <property type="match status" value="1"/>
</dbReference>
<sequence length="65" mass="7335">MPHELSFGGIYVPGPLALIILMLPLFWLLDLGLARMGLYRRAIHPSLIRVALFILIYSLTALILF</sequence>
<evidence type="ECO:0000313" key="6">
    <source>
        <dbReference type="EMBL" id="AJJ11058.1"/>
    </source>
</evidence>
<dbReference type="Proteomes" id="UP000031914">
    <property type="component" value="Chromosome"/>
</dbReference>
<keyword evidence="8" id="KW-1185">Reference proteome</keyword>
<evidence type="ECO:0000256" key="3">
    <source>
        <dbReference type="ARBA" id="ARBA00022989"/>
    </source>
</evidence>
<evidence type="ECO:0000313" key="9">
    <source>
        <dbReference type="Proteomes" id="UP000042054"/>
    </source>
</evidence>
<keyword evidence="1" id="KW-1003">Cell membrane</keyword>
<dbReference type="KEGG" id="yro:CH64_2153"/>
<dbReference type="GeneID" id="45567443"/>
<evidence type="ECO:0000256" key="5">
    <source>
        <dbReference type="SAM" id="Phobius"/>
    </source>
</evidence>
<dbReference type="AlphaFoldDB" id="A0A0U1HNJ6"/>
<protein>
    <submittedName>
        <fullName evidence="7">Protein of uncharacterized function (DUF1656)</fullName>
    </submittedName>
</protein>
<dbReference type="Proteomes" id="UP000042054">
    <property type="component" value="Unassembled WGS sequence"/>
</dbReference>